<gene>
    <name evidence="1" type="ORF">H5410_002504</name>
</gene>
<comment type="caution">
    <text evidence="1">The sequence shown here is derived from an EMBL/GenBank/DDBJ whole genome shotgun (WGS) entry which is preliminary data.</text>
</comment>
<evidence type="ECO:0000313" key="2">
    <source>
        <dbReference type="Proteomes" id="UP000824120"/>
    </source>
</evidence>
<dbReference type="AlphaFoldDB" id="A0A9J6B2G2"/>
<reference evidence="1 2" key="1">
    <citation type="submission" date="2020-09" db="EMBL/GenBank/DDBJ databases">
        <title>De no assembly of potato wild relative species, Solanum commersonii.</title>
        <authorList>
            <person name="Cho K."/>
        </authorList>
    </citation>
    <scope>NUCLEOTIDE SEQUENCE [LARGE SCALE GENOMIC DNA]</scope>
    <source>
        <strain evidence="1">LZ3.2</strain>
        <tissue evidence="1">Leaf</tissue>
    </source>
</reference>
<proteinExistence type="predicted"/>
<protein>
    <submittedName>
        <fullName evidence="1">Uncharacterized protein</fullName>
    </submittedName>
</protein>
<sequence length="113" mass="13299">MRHPPLWESEDKQESIAQVFQIEWQNDSSETYRCGYISIYIELMDSNDKIIFDWTKKKPQINKNGQSRAKSYFLKTNKGLEKDRCRDSMEAILTNGVKCVGRGLFTSKLERKE</sequence>
<accession>A0A9J6B2G2</accession>
<organism evidence="1 2">
    <name type="scientific">Solanum commersonii</name>
    <name type="common">Commerson's wild potato</name>
    <name type="synonym">Commerson's nightshade</name>
    <dbReference type="NCBI Taxonomy" id="4109"/>
    <lineage>
        <taxon>Eukaryota</taxon>
        <taxon>Viridiplantae</taxon>
        <taxon>Streptophyta</taxon>
        <taxon>Embryophyta</taxon>
        <taxon>Tracheophyta</taxon>
        <taxon>Spermatophyta</taxon>
        <taxon>Magnoliopsida</taxon>
        <taxon>eudicotyledons</taxon>
        <taxon>Gunneridae</taxon>
        <taxon>Pentapetalae</taxon>
        <taxon>asterids</taxon>
        <taxon>lamiids</taxon>
        <taxon>Solanales</taxon>
        <taxon>Solanaceae</taxon>
        <taxon>Solanoideae</taxon>
        <taxon>Solaneae</taxon>
        <taxon>Solanum</taxon>
    </lineage>
</organism>
<name>A0A9J6B2G2_SOLCO</name>
<dbReference type="Proteomes" id="UP000824120">
    <property type="component" value="Chromosome 1"/>
</dbReference>
<evidence type="ECO:0000313" key="1">
    <source>
        <dbReference type="EMBL" id="KAG5630787.1"/>
    </source>
</evidence>
<keyword evidence="2" id="KW-1185">Reference proteome</keyword>
<dbReference type="EMBL" id="JACXVP010000001">
    <property type="protein sequence ID" value="KAG5630787.1"/>
    <property type="molecule type" value="Genomic_DNA"/>
</dbReference>